<reference evidence="1 2" key="1">
    <citation type="journal article" date="2020" name="ISME J.">
        <title>Uncovering the hidden diversity of litter-decomposition mechanisms in mushroom-forming fungi.</title>
        <authorList>
            <person name="Floudas D."/>
            <person name="Bentzer J."/>
            <person name="Ahren D."/>
            <person name="Johansson T."/>
            <person name="Persson P."/>
            <person name="Tunlid A."/>
        </authorList>
    </citation>
    <scope>NUCLEOTIDE SEQUENCE [LARGE SCALE GENOMIC DNA]</scope>
    <source>
        <strain evidence="1 2">CBS 291.85</strain>
    </source>
</reference>
<accession>A0A8H5CNW7</accession>
<proteinExistence type="predicted"/>
<gene>
    <name evidence="1" type="ORF">D9758_013273</name>
</gene>
<protein>
    <submittedName>
        <fullName evidence="1">Uncharacterized protein</fullName>
    </submittedName>
</protein>
<comment type="caution">
    <text evidence="1">The sequence shown here is derived from an EMBL/GenBank/DDBJ whole genome shotgun (WGS) entry which is preliminary data.</text>
</comment>
<name>A0A8H5CNW7_9AGAR</name>
<dbReference type="AlphaFoldDB" id="A0A8H5CNW7"/>
<keyword evidence="2" id="KW-1185">Reference proteome</keyword>
<evidence type="ECO:0000313" key="2">
    <source>
        <dbReference type="Proteomes" id="UP000559256"/>
    </source>
</evidence>
<dbReference type="EMBL" id="JAACJM010000126">
    <property type="protein sequence ID" value="KAF5344356.1"/>
    <property type="molecule type" value="Genomic_DNA"/>
</dbReference>
<evidence type="ECO:0000313" key="1">
    <source>
        <dbReference type="EMBL" id="KAF5344356.1"/>
    </source>
</evidence>
<dbReference type="Proteomes" id="UP000559256">
    <property type="component" value="Unassembled WGS sequence"/>
</dbReference>
<dbReference type="OrthoDB" id="439993at2759"/>
<sequence length="236" mass="26024">MSHIRNPSVASRCLSLLCHVAKSKKALHNPLKAEDVKGKVRASDDDDSDYEKASSTLALTSTNSNEDLVTLTLLSISDMGPVQMGIYVGKNRGDDVDSFIPPAYPQALLFLCSTEDMRAPSSGCQDGLVCTKLAYMTLVFIFQDAGMHGLQARFSKEYWDEKTNSPRNSAVCRGLIGLVYLILIQPESQSQWLRPHVEGILLPPHHLDKDKPVSQNCKGFAFAVLSDLEDVKLVER</sequence>
<organism evidence="1 2">
    <name type="scientific">Tetrapyrgos nigripes</name>
    <dbReference type="NCBI Taxonomy" id="182062"/>
    <lineage>
        <taxon>Eukaryota</taxon>
        <taxon>Fungi</taxon>
        <taxon>Dikarya</taxon>
        <taxon>Basidiomycota</taxon>
        <taxon>Agaricomycotina</taxon>
        <taxon>Agaricomycetes</taxon>
        <taxon>Agaricomycetidae</taxon>
        <taxon>Agaricales</taxon>
        <taxon>Marasmiineae</taxon>
        <taxon>Marasmiaceae</taxon>
        <taxon>Tetrapyrgos</taxon>
    </lineage>
</organism>